<feature type="transmembrane region" description="Helical" evidence="1">
    <location>
        <begin position="79"/>
        <end position="99"/>
    </location>
</feature>
<evidence type="ECO:0000313" key="2">
    <source>
        <dbReference type="EMBL" id="MET4568669.1"/>
    </source>
</evidence>
<keyword evidence="3" id="KW-1185">Reference proteome</keyword>
<proteinExistence type="predicted"/>
<accession>A0ABV2PUH1</accession>
<keyword evidence="1" id="KW-0812">Transmembrane</keyword>
<comment type="caution">
    <text evidence="2">The sequence shown here is derived from an EMBL/GenBank/DDBJ whole genome shotgun (WGS) entry which is preliminary data.</text>
</comment>
<name>A0ABV2PUH1_9GAMM</name>
<evidence type="ECO:0000256" key="1">
    <source>
        <dbReference type="SAM" id="Phobius"/>
    </source>
</evidence>
<evidence type="ECO:0000313" key="3">
    <source>
        <dbReference type="Proteomes" id="UP001549251"/>
    </source>
</evidence>
<protein>
    <submittedName>
        <fullName evidence="2">Uncharacterized protein</fullName>
    </submittedName>
</protein>
<dbReference type="EMBL" id="JBEPSD010000001">
    <property type="protein sequence ID" value="MET4568669.1"/>
    <property type="molecule type" value="Genomic_DNA"/>
</dbReference>
<keyword evidence="1" id="KW-0472">Membrane</keyword>
<reference evidence="2 3" key="1">
    <citation type="submission" date="2024-06" db="EMBL/GenBank/DDBJ databases">
        <title>Sorghum-associated microbial communities from plants grown in Nebraska, USA.</title>
        <authorList>
            <person name="Schachtman D."/>
        </authorList>
    </citation>
    <scope>NUCLEOTIDE SEQUENCE [LARGE SCALE GENOMIC DNA]</scope>
    <source>
        <strain evidence="2 3">1757</strain>
    </source>
</reference>
<keyword evidence="1" id="KW-1133">Transmembrane helix</keyword>
<sequence length="248" mass="27709">MARRRWPVWRAVLAWVAWLILLALLPWWLGLPLLLALAAGVTLLQHRLADAHAASIRHALRWGLPGVLFALQRTLGGDAFAWGAALLGALAGYTLLVGLEAWLDRELHRTPAAAPSAEWPELAMAPVGPPAEIIELQPPAWQTATDELVDPLGGHVVYRECAYLFEIGERIDGVGAQAAFSPGGRWFAARMHNDRGVLLWDRQRERQHRLRGWQLGGWYREQPWLLRRDDDMPLALSAVLGEDDVEET</sequence>
<dbReference type="RefSeq" id="WP_354547487.1">
    <property type="nucleotide sequence ID" value="NZ_JBEPSD010000001.1"/>
</dbReference>
<dbReference type="Proteomes" id="UP001549251">
    <property type="component" value="Unassembled WGS sequence"/>
</dbReference>
<gene>
    <name evidence="2" type="ORF">ABIE04_000996</name>
</gene>
<organism evidence="2 3">
    <name type="scientific">Rhodanobacter soli</name>
    <dbReference type="NCBI Taxonomy" id="590609"/>
    <lineage>
        <taxon>Bacteria</taxon>
        <taxon>Pseudomonadati</taxon>
        <taxon>Pseudomonadota</taxon>
        <taxon>Gammaproteobacteria</taxon>
        <taxon>Lysobacterales</taxon>
        <taxon>Rhodanobacteraceae</taxon>
        <taxon>Rhodanobacter</taxon>
    </lineage>
</organism>